<gene>
    <name evidence="1" type="ORF">L227DRAFT_656270</name>
</gene>
<evidence type="ECO:0008006" key="3">
    <source>
        <dbReference type="Google" id="ProtNLM"/>
    </source>
</evidence>
<dbReference type="Gene3D" id="3.80.10.10">
    <property type="entry name" value="Ribonuclease Inhibitor"/>
    <property type="match status" value="1"/>
</dbReference>
<keyword evidence="2" id="KW-1185">Reference proteome</keyword>
<proteinExistence type="predicted"/>
<dbReference type="InterPro" id="IPR032675">
    <property type="entry name" value="LRR_dom_sf"/>
</dbReference>
<evidence type="ECO:0000313" key="2">
    <source>
        <dbReference type="Proteomes" id="UP000313359"/>
    </source>
</evidence>
<dbReference type="SUPFAM" id="SSF52047">
    <property type="entry name" value="RNI-like"/>
    <property type="match status" value="1"/>
</dbReference>
<organism evidence="1 2">
    <name type="scientific">Lentinus tigrinus ALCF2SS1-6</name>
    <dbReference type="NCBI Taxonomy" id="1328759"/>
    <lineage>
        <taxon>Eukaryota</taxon>
        <taxon>Fungi</taxon>
        <taxon>Dikarya</taxon>
        <taxon>Basidiomycota</taxon>
        <taxon>Agaricomycotina</taxon>
        <taxon>Agaricomycetes</taxon>
        <taxon>Polyporales</taxon>
        <taxon>Polyporaceae</taxon>
        <taxon>Lentinus</taxon>
    </lineage>
</organism>
<reference evidence="1" key="1">
    <citation type="journal article" date="2018" name="Genome Biol. Evol.">
        <title>Genomics and development of Lentinus tigrinus, a white-rot wood-decaying mushroom with dimorphic fruiting bodies.</title>
        <authorList>
            <person name="Wu B."/>
            <person name="Xu Z."/>
            <person name="Knudson A."/>
            <person name="Carlson A."/>
            <person name="Chen N."/>
            <person name="Kovaka S."/>
            <person name="LaButti K."/>
            <person name="Lipzen A."/>
            <person name="Pennachio C."/>
            <person name="Riley R."/>
            <person name="Schakwitz W."/>
            <person name="Umezawa K."/>
            <person name="Ohm R.A."/>
            <person name="Grigoriev I.V."/>
            <person name="Nagy L.G."/>
            <person name="Gibbons J."/>
            <person name="Hibbett D."/>
        </authorList>
    </citation>
    <scope>NUCLEOTIDE SEQUENCE [LARGE SCALE GENOMIC DNA]</scope>
    <source>
        <strain evidence="1">ALCF2SS1-6</strain>
    </source>
</reference>
<name>A0A5C2RZE3_9APHY</name>
<protein>
    <recommendedName>
        <fullName evidence="3">F-box domain-containing protein</fullName>
    </recommendedName>
</protein>
<evidence type="ECO:0000313" key="1">
    <source>
        <dbReference type="EMBL" id="RPD56440.1"/>
    </source>
</evidence>
<dbReference type="AlphaFoldDB" id="A0A5C2RZE3"/>
<dbReference type="Proteomes" id="UP000313359">
    <property type="component" value="Unassembled WGS sequence"/>
</dbReference>
<sequence>MSVIVLPFPHDVLPEIAFWAPRDTCASLMLTCRFLYREAAKSALYQDAYLSGDAQIAKFLRFLYAEGHSRLRYVHSLQLRLYSISEETFQKLLSSVEQMIYLESLDIGEGEETLQLYPLLENVIVKRPSLRHLRISGVGWLSITLLDRLTCNLTSLDLDWSGSDESFLHEEVHLDLWRNYHPVPFLSKWRHSLRELRCSNWYTPHFEADDPGFTAVYPKMRSLTIVRDTFPDPLPYICAYPNLTHLSVETDHVEDLEHHLGEYLHERRKVNLARQLDEKGPGTWQHLEEFRGYLQDLYLLGLTCRIERIGIDNELNTRHGTLELLYDVLLYAQPRHLRVVGDGTLLVHPHPDGRSLPSILPPPRGSLLESLAMKVVLYGSDAEYDIVSGLDALACTLPLLPLRRLRLFVNSNFINPMRGRRPGVSQPDPPLPYNTAERSLAEFDVDAFMGRLTDAIPSLTDAIVVVQGPRGGERKWEIEPEGGRYLAPGLDRALFEVPMFGP</sequence>
<dbReference type="EMBL" id="ML122288">
    <property type="protein sequence ID" value="RPD56440.1"/>
    <property type="molecule type" value="Genomic_DNA"/>
</dbReference>
<accession>A0A5C2RZE3</accession>
<dbReference type="OrthoDB" id="2751905at2759"/>